<dbReference type="Gene3D" id="1.10.8.60">
    <property type="match status" value="1"/>
</dbReference>
<keyword evidence="2" id="KW-1185">Reference proteome</keyword>
<dbReference type="GO" id="GO:0006270">
    <property type="term" value="P:DNA replication initiation"/>
    <property type="evidence" value="ECO:0007669"/>
    <property type="project" value="TreeGrafter"/>
</dbReference>
<dbReference type="InterPro" id="IPR027417">
    <property type="entry name" value="P-loop_NTPase"/>
</dbReference>
<dbReference type="Proteomes" id="UP000036938">
    <property type="component" value="Unassembled WGS sequence"/>
</dbReference>
<sequence>MDRQLHFDLPRREALGRADFVVAEANALALALIDRPGDWPQGRLVLTGPEGAGKSHLVRVWAASGGATILPATDLPDADIPRLAAGDTAVEDLDRSAGQRAVEEAMFHLLNLAAAEGGRVLVTARTPPRDWGLTLPDLLSRISAAQVARIEAPDDTLLSAVLMKHFADRQLAPTPDAMAWLLTRLARRFDAVAEAAERLDRMALASGRSINRALVRDLAATAPHLFE</sequence>
<dbReference type="SUPFAM" id="SSF52540">
    <property type="entry name" value="P-loop containing nucleoside triphosphate hydrolases"/>
    <property type="match status" value="1"/>
</dbReference>
<dbReference type="EMBL" id="AQQZ01000003">
    <property type="protein sequence ID" value="KNG94053.1"/>
    <property type="molecule type" value="Genomic_DNA"/>
</dbReference>
<dbReference type="GO" id="GO:0003688">
    <property type="term" value="F:DNA replication origin binding"/>
    <property type="evidence" value="ECO:0007669"/>
    <property type="project" value="TreeGrafter"/>
</dbReference>
<evidence type="ECO:0000313" key="2">
    <source>
        <dbReference type="Proteomes" id="UP000036938"/>
    </source>
</evidence>
<dbReference type="AlphaFoldDB" id="A0A0L1JRN6"/>
<proteinExistence type="predicted"/>
<comment type="caution">
    <text evidence="1">The sequence shown here is derived from an EMBL/GenBank/DDBJ whole genome shotgun (WGS) entry which is preliminary data.</text>
</comment>
<dbReference type="OrthoDB" id="7390113at2"/>
<accession>A0A0L1JRN6</accession>
<dbReference type="PANTHER" id="PTHR30050:SF5">
    <property type="entry name" value="DNAA REGULATORY INACTIVATOR HDA"/>
    <property type="match status" value="1"/>
</dbReference>
<reference evidence="1 2" key="1">
    <citation type="journal article" date="2015" name="Int. J. Syst. Evol. Microbiol.">
        <title>Aestuariivita atlantica sp. nov., isolated from deep sea sediment of the Atlantic Ocean.</title>
        <authorList>
            <person name="Li G."/>
            <person name="Lai Q."/>
            <person name="Du Y."/>
            <person name="Liu X."/>
            <person name="Sun F."/>
            <person name="Shao Z."/>
        </authorList>
    </citation>
    <scope>NUCLEOTIDE SEQUENCE [LARGE SCALE GENOMIC DNA]</scope>
    <source>
        <strain evidence="1 2">22II-S11-z3</strain>
    </source>
</reference>
<dbReference type="PANTHER" id="PTHR30050">
    <property type="entry name" value="CHROMOSOMAL REPLICATION INITIATOR PROTEIN DNAA"/>
    <property type="match status" value="1"/>
</dbReference>
<dbReference type="Gene3D" id="3.40.50.300">
    <property type="entry name" value="P-loop containing nucleotide triphosphate hydrolases"/>
    <property type="match status" value="2"/>
</dbReference>
<evidence type="ECO:0000313" key="1">
    <source>
        <dbReference type="EMBL" id="KNG94053.1"/>
    </source>
</evidence>
<protein>
    <submittedName>
        <fullName evidence="1">Chromosomal replication initiator protein DnaA</fullName>
    </submittedName>
</protein>
<dbReference type="GO" id="GO:0005886">
    <property type="term" value="C:plasma membrane"/>
    <property type="evidence" value="ECO:0007669"/>
    <property type="project" value="TreeGrafter"/>
</dbReference>
<organism evidence="1 2">
    <name type="scientific">Pseudaestuariivita atlantica</name>
    <dbReference type="NCBI Taxonomy" id="1317121"/>
    <lineage>
        <taxon>Bacteria</taxon>
        <taxon>Pseudomonadati</taxon>
        <taxon>Pseudomonadota</taxon>
        <taxon>Alphaproteobacteria</taxon>
        <taxon>Rhodobacterales</taxon>
        <taxon>Paracoccaceae</taxon>
        <taxon>Pseudaestuariivita</taxon>
    </lineage>
</organism>
<gene>
    <name evidence="1" type="ORF">ATO11_07310</name>
</gene>
<dbReference type="STRING" id="1317121.ATO11_07310"/>
<name>A0A0L1JRN6_9RHOB</name>